<keyword evidence="1" id="KW-0413">Isomerase</keyword>
<proteinExistence type="predicted"/>
<protein>
    <submittedName>
        <fullName evidence="1">5-carboxymethyl-2-hydroxymuconate isomerase</fullName>
    </submittedName>
</protein>
<dbReference type="EMBL" id="CYHG01000001">
    <property type="protein sequence ID" value="CUB02603.1"/>
    <property type="molecule type" value="Genomic_DNA"/>
</dbReference>
<name>A0A0K6IHP5_9GAMM</name>
<sequence length="115" mass="13002">MPHCIIEYSQNLEQEVPPLDWMEAVQQACIDSGLFQPADIKLRAFACKHFITGGVQDAFVHVSVRMLHGRSQQQKSELSQSVLDALCRFAVKQVSLSVEIIEMENESYLRKVIPA</sequence>
<accession>A0A0K6IHP5</accession>
<dbReference type="PANTHER" id="PTHR37950:SF1">
    <property type="entry name" value="4-HYDROXYPHENYLACETATE CATABOLISM PROTEIN"/>
    <property type="match status" value="1"/>
</dbReference>
<dbReference type="SUPFAM" id="SSF55331">
    <property type="entry name" value="Tautomerase/MIF"/>
    <property type="match status" value="1"/>
</dbReference>
<dbReference type="AlphaFoldDB" id="A0A0K6IHP5"/>
<dbReference type="GO" id="GO:0008704">
    <property type="term" value="F:5-carboxymethyl-2-hydroxymuconate delta-isomerase activity"/>
    <property type="evidence" value="ECO:0007669"/>
    <property type="project" value="InterPro"/>
</dbReference>
<reference evidence="2" key="1">
    <citation type="submission" date="2015-08" db="EMBL/GenBank/DDBJ databases">
        <authorList>
            <person name="Varghese N."/>
        </authorList>
    </citation>
    <scope>NUCLEOTIDE SEQUENCE [LARGE SCALE GENOMIC DNA]</scope>
    <source>
        <strain evidence="2">JCM 18476</strain>
    </source>
</reference>
<dbReference type="Proteomes" id="UP000182769">
    <property type="component" value="Unassembled WGS sequence"/>
</dbReference>
<dbReference type="InterPro" id="IPR004220">
    <property type="entry name" value="5-COMe_2-OHmuconate_Isoase"/>
</dbReference>
<dbReference type="STRING" id="1137284.GCA_001418205_00444"/>
<dbReference type="PANTHER" id="PTHR37950">
    <property type="entry name" value="4-HYDROXYPHENYLACETATE CATABOLISM PROTEIN"/>
    <property type="match status" value="1"/>
</dbReference>
<dbReference type="OrthoDB" id="9814215at2"/>
<organism evidence="1 2">
    <name type="scientific">Marinomonas fungiae</name>
    <dbReference type="NCBI Taxonomy" id="1137284"/>
    <lineage>
        <taxon>Bacteria</taxon>
        <taxon>Pseudomonadati</taxon>
        <taxon>Pseudomonadota</taxon>
        <taxon>Gammaproteobacteria</taxon>
        <taxon>Oceanospirillales</taxon>
        <taxon>Oceanospirillaceae</taxon>
        <taxon>Marinomonas</taxon>
    </lineage>
</organism>
<dbReference type="CDD" id="cd00580">
    <property type="entry name" value="CHMI"/>
    <property type="match status" value="1"/>
</dbReference>
<dbReference type="Gene3D" id="3.30.429.10">
    <property type="entry name" value="Macrophage Migration Inhibitory Factor"/>
    <property type="match status" value="1"/>
</dbReference>
<evidence type="ECO:0000313" key="2">
    <source>
        <dbReference type="Proteomes" id="UP000182769"/>
    </source>
</evidence>
<evidence type="ECO:0000313" key="1">
    <source>
        <dbReference type="EMBL" id="CUB02603.1"/>
    </source>
</evidence>
<dbReference type="RefSeq" id="WP_055461557.1">
    <property type="nucleotide sequence ID" value="NZ_CYHG01000001.1"/>
</dbReference>
<gene>
    <name evidence="1" type="ORF">Ga0061065_101443</name>
</gene>
<keyword evidence="2" id="KW-1185">Reference proteome</keyword>
<dbReference type="InterPro" id="IPR014347">
    <property type="entry name" value="Tautomerase/MIF_sf"/>
</dbReference>
<dbReference type="Pfam" id="PF02962">
    <property type="entry name" value="CHMI"/>
    <property type="match status" value="1"/>
</dbReference>